<comment type="cofactor">
    <cofactor evidence="1">
        <name>Zn(2+)</name>
        <dbReference type="ChEBI" id="CHEBI:29105"/>
    </cofactor>
</comment>
<keyword evidence="8 12" id="KW-1133">Transmembrane helix</keyword>
<dbReference type="PANTHER" id="PTHR43221">
    <property type="entry name" value="PROTEASE HTPX"/>
    <property type="match status" value="1"/>
</dbReference>
<feature type="domain" description="Peptidase M48" evidence="13">
    <location>
        <begin position="273"/>
        <end position="459"/>
    </location>
</feature>
<keyword evidence="9" id="KW-0482">Metalloprotease</keyword>
<evidence type="ECO:0000256" key="11">
    <source>
        <dbReference type="SAM" id="MobiDB-lite"/>
    </source>
</evidence>
<comment type="caution">
    <text evidence="14">The sequence shown here is derived from an EMBL/GenBank/DDBJ whole genome shotgun (WGS) entry which is preliminary data.</text>
</comment>
<name>A0A841S748_9ACTN</name>
<feature type="region of interest" description="Disordered" evidence="11">
    <location>
        <begin position="11"/>
        <end position="89"/>
    </location>
</feature>
<evidence type="ECO:0000256" key="12">
    <source>
        <dbReference type="SAM" id="Phobius"/>
    </source>
</evidence>
<dbReference type="PANTHER" id="PTHR43221:SF2">
    <property type="entry name" value="PROTEASE HTPX HOMOLOG"/>
    <property type="match status" value="1"/>
</dbReference>
<evidence type="ECO:0000313" key="14">
    <source>
        <dbReference type="EMBL" id="MBB6565861.1"/>
    </source>
</evidence>
<protein>
    <submittedName>
        <fullName evidence="14">Zn-dependent protease with chaperone function</fullName>
    </submittedName>
</protein>
<feature type="compositionally biased region" description="Pro residues" evidence="11">
    <location>
        <begin position="35"/>
        <end position="53"/>
    </location>
</feature>
<feature type="compositionally biased region" description="Pro residues" evidence="11">
    <location>
        <begin position="71"/>
        <end position="84"/>
    </location>
</feature>
<evidence type="ECO:0000256" key="8">
    <source>
        <dbReference type="ARBA" id="ARBA00022989"/>
    </source>
</evidence>
<dbReference type="GO" id="GO:0004222">
    <property type="term" value="F:metalloendopeptidase activity"/>
    <property type="evidence" value="ECO:0007669"/>
    <property type="project" value="InterPro"/>
</dbReference>
<keyword evidence="5" id="KW-0479">Metal-binding</keyword>
<dbReference type="Proteomes" id="UP000553957">
    <property type="component" value="Unassembled WGS sequence"/>
</dbReference>
<keyword evidence="2" id="KW-1003">Cell membrane</keyword>
<sequence length="487" mass="50965">MGICVRCGNQRDPAGQTCPHCGAGAAPPTGVAPGPSGPPRGPSVAPAGPPRSPSGPVGVPTASFLENAGPPTGPPRPHPAPPDVAPAAAKGSKRARAAAWWRFAFTPPPGYPGVLSWLMTGMLRNKRGLVGALLAAWLNLPAAVLLGGVGLVFGGIAGFAGGLYGGFSSASSWLSDIPVLDSLLSGTLLQGGGILGLLAGAAVGAVGGFVGGLLLPWLAVTADSPLEAVGRLLAQLLSAALCGFLYTIYQIATDRWQLKLMGARRPSRRERELIEPILQDCARKMGLAFVPPLLMLDDRDPNAYASVRHIMVTKGYLDEFDYAPEPLAGVLCHELTHWRNADALAGAFIQGVALPLYISYRVCSWLLASTRGVVQFAIAIMTWPIFVTIRYIVVPMQAAGGRAMEYQADQGAVFAGERAGLRTALARFRTNFDGARNSWELSMQASHPPNELRLEAIEEPGVEYPLPDADAPAAPTPVIVTSGLARD</sequence>
<keyword evidence="7" id="KW-0862">Zinc</keyword>
<dbReference type="Gene3D" id="3.30.2010.10">
    <property type="entry name" value="Metalloproteases ('zincins'), catalytic domain"/>
    <property type="match status" value="1"/>
</dbReference>
<dbReference type="Pfam" id="PF01435">
    <property type="entry name" value="Peptidase_M48"/>
    <property type="match status" value="1"/>
</dbReference>
<keyword evidence="6" id="KW-0378">Hydrolase</keyword>
<feature type="transmembrane region" description="Helical" evidence="12">
    <location>
        <begin position="232"/>
        <end position="252"/>
    </location>
</feature>
<evidence type="ECO:0000256" key="10">
    <source>
        <dbReference type="ARBA" id="ARBA00023136"/>
    </source>
</evidence>
<evidence type="ECO:0000256" key="6">
    <source>
        <dbReference type="ARBA" id="ARBA00022801"/>
    </source>
</evidence>
<keyword evidence="10 12" id="KW-0472">Membrane</keyword>
<accession>A0A841S748</accession>
<dbReference type="GO" id="GO:0006508">
    <property type="term" value="P:proteolysis"/>
    <property type="evidence" value="ECO:0007669"/>
    <property type="project" value="UniProtKB-KW"/>
</dbReference>
<evidence type="ECO:0000313" key="15">
    <source>
        <dbReference type="Proteomes" id="UP000553957"/>
    </source>
</evidence>
<evidence type="ECO:0000256" key="9">
    <source>
        <dbReference type="ARBA" id="ARBA00023049"/>
    </source>
</evidence>
<organism evidence="14 15">
    <name type="scientific">Kribbella sandramycini</name>
    <dbReference type="NCBI Taxonomy" id="60450"/>
    <lineage>
        <taxon>Bacteria</taxon>
        <taxon>Bacillati</taxon>
        <taxon>Actinomycetota</taxon>
        <taxon>Actinomycetes</taxon>
        <taxon>Propionibacteriales</taxon>
        <taxon>Kribbellaceae</taxon>
        <taxon>Kribbella</taxon>
    </lineage>
</organism>
<feature type="transmembrane region" description="Helical" evidence="12">
    <location>
        <begin position="128"/>
        <end position="146"/>
    </location>
</feature>
<keyword evidence="4 12" id="KW-0812">Transmembrane</keyword>
<gene>
    <name evidence="14" type="ORF">HNR71_001498</name>
</gene>
<evidence type="ECO:0000256" key="3">
    <source>
        <dbReference type="ARBA" id="ARBA00022670"/>
    </source>
</evidence>
<dbReference type="InterPro" id="IPR001915">
    <property type="entry name" value="Peptidase_M48"/>
</dbReference>
<evidence type="ECO:0000256" key="2">
    <source>
        <dbReference type="ARBA" id="ARBA00022475"/>
    </source>
</evidence>
<keyword evidence="3 14" id="KW-0645">Protease</keyword>
<dbReference type="EMBL" id="JACHKF010000001">
    <property type="protein sequence ID" value="MBB6565861.1"/>
    <property type="molecule type" value="Genomic_DNA"/>
</dbReference>
<proteinExistence type="predicted"/>
<evidence type="ECO:0000256" key="7">
    <source>
        <dbReference type="ARBA" id="ARBA00022833"/>
    </source>
</evidence>
<reference evidence="14 15" key="1">
    <citation type="submission" date="2020-08" db="EMBL/GenBank/DDBJ databases">
        <title>Sequencing the genomes of 1000 actinobacteria strains.</title>
        <authorList>
            <person name="Klenk H.-P."/>
        </authorList>
    </citation>
    <scope>NUCLEOTIDE SEQUENCE [LARGE SCALE GENOMIC DNA]</scope>
    <source>
        <strain evidence="14 15">DSM 15626</strain>
    </source>
</reference>
<feature type="transmembrane region" description="Helical" evidence="12">
    <location>
        <begin position="195"/>
        <end position="220"/>
    </location>
</feature>
<feature type="compositionally biased region" description="Low complexity" evidence="11">
    <location>
        <begin position="22"/>
        <end position="34"/>
    </location>
</feature>
<dbReference type="GO" id="GO:0046872">
    <property type="term" value="F:metal ion binding"/>
    <property type="evidence" value="ECO:0007669"/>
    <property type="project" value="UniProtKB-KW"/>
</dbReference>
<evidence type="ECO:0000259" key="13">
    <source>
        <dbReference type="Pfam" id="PF01435"/>
    </source>
</evidence>
<feature type="transmembrane region" description="Helical" evidence="12">
    <location>
        <begin position="343"/>
        <end position="360"/>
    </location>
</feature>
<dbReference type="InterPro" id="IPR050083">
    <property type="entry name" value="HtpX_protease"/>
</dbReference>
<evidence type="ECO:0000256" key="1">
    <source>
        <dbReference type="ARBA" id="ARBA00001947"/>
    </source>
</evidence>
<evidence type="ECO:0000256" key="5">
    <source>
        <dbReference type="ARBA" id="ARBA00022723"/>
    </source>
</evidence>
<feature type="transmembrane region" description="Helical" evidence="12">
    <location>
        <begin position="372"/>
        <end position="393"/>
    </location>
</feature>
<dbReference type="RefSeq" id="WP_337796687.1">
    <property type="nucleotide sequence ID" value="NZ_BAAAGT010000001.1"/>
</dbReference>
<dbReference type="AlphaFoldDB" id="A0A841S748"/>
<evidence type="ECO:0000256" key="4">
    <source>
        <dbReference type="ARBA" id="ARBA00022692"/>
    </source>
</evidence>